<proteinExistence type="inferred from homology"/>
<evidence type="ECO:0000256" key="11">
    <source>
        <dbReference type="ARBA" id="ARBA00041766"/>
    </source>
</evidence>
<dbReference type="KEGG" id="cfer:D4Z93_10465"/>
<dbReference type="Gene3D" id="3.30.1330.90">
    <property type="entry name" value="D-3-phosphoglycerate dehydrogenase, domain 3"/>
    <property type="match status" value="1"/>
</dbReference>
<dbReference type="SUPFAM" id="SSF143548">
    <property type="entry name" value="Serine metabolism enzymes domain"/>
    <property type="match status" value="1"/>
</dbReference>
<dbReference type="RefSeq" id="WP_119973346.1">
    <property type="nucleotide sequence ID" value="NZ_CP032416.1"/>
</dbReference>
<sequence length="524" mass="56297">MINHSIFNDVLGPIMSGPSSSHSAGCVRIGLMTRLLFGREIQKANVIFDENGAYPETYIGQGSNFGFTGGLLGYTTDEPKVKDAVEIATGSGKEIWFSKESLFSRHPNEALINVYNENDEIELSVLTFSTGGGMFEIVEMEGFPVYIDGSQEQMFVCCKDQAADEVKKKLDIKKAKIKSVTLEGLTLFIISEYVESIEGNIFVLKDVAGVKWIRKAPVIMPIAMQTNPNPVFSTASEALEYSKRENKSIWEMAIEYECSIGESSREDVWKVAAHTFEVMKNSTFPPDSRTTPLFGFLPYKAREMQENIKIVKSVPTGLLNDAVLCAIAVMENSCAHNIVVASPTAGSSGVLPAAIISIGEGMGLSQDEIIKGLLAAGLVGVFIANQATFGAEVAACQAENGSASCMAAAGIVQLLGGTVEQSFKAASMAMQNMLGLICDPVGGLTEIPCISRNVSALTNAALSANMVVWGFNPIIPLEESIETMLRVGKELPASLRCTCKGGLCVTKTGKCISKKLVENRPVME</sequence>
<comment type="catalytic activity">
    <reaction evidence="12">
        <text>L-serine = pyruvate + NH4(+)</text>
        <dbReference type="Rhea" id="RHEA:19169"/>
        <dbReference type="ChEBI" id="CHEBI:15361"/>
        <dbReference type="ChEBI" id="CHEBI:28938"/>
        <dbReference type="ChEBI" id="CHEBI:33384"/>
        <dbReference type="EC" id="4.3.1.17"/>
    </reaction>
</comment>
<organism evidence="14 15">
    <name type="scientific">Clostridium fermenticellae</name>
    <dbReference type="NCBI Taxonomy" id="2068654"/>
    <lineage>
        <taxon>Bacteria</taxon>
        <taxon>Bacillati</taxon>
        <taxon>Bacillota</taxon>
        <taxon>Clostridia</taxon>
        <taxon>Eubacteriales</taxon>
        <taxon>Clostridiaceae</taxon>
        <taxon>Clostridium</taxon>
    </lineage>
</organism>
<keyword evidence="7" id="KW-0479">Metal-binding</keyword>
<accession>A0A386H5D6</accession>
<evidence type="ECO:0000256" key="10">
    <source>
        <dbReference type="ARBA" id="ARBA00023239"/>
    </source>
</evidence>
<keyword evidence="9" id="KW-0411">Iron-sulfur</keyword>
<dbReference type="OrthoDB" id="9805537at2"/>
<comment type="pathway">
    <text evidence="2">Carbohydrate biosynthesis; gluconeogenesis.</text>
</comment>
<feature type="domain" description="Serine dehydratase-like alpha subunit" evidence="13">
    <location>
        <begin position="245"/>
        <end position="503"/>
    </location>
</feature>
<evidence type="ECO:0000256" key="8">
    <source>
        <dbReference type="ARBA" id="ARBA00023004"/>
    </source>
</evidence>
<dbReference type="EC" id="4.3.1.17" evidence="4"/>
<keyword evidence="15" id="KW-1185">Reference proteome</keyword>
<dbReference type="EMBL" id="CP032416">
    <property type="protein sequence ID" value="AYD40922.1"/>
    <property type="molecule type" value="Genomic_DNA"/>
</dbReference>
<evidence type="ECO:0000256" key="9">
    <source>
        <dbReference type="ARBA" id="ARBA00023014"/>
    </source>
</evidence>
<dbReference type="InterPro" id="IPR005130">
    <property type="entry name" value="Ser_deHydtase-like_asu"/>
</dbReference>
<dbReference type="Pfam" id="PF03313">
    <property type="entry name" value="SDH_alpha"/>
    <property type="match status" value="1"/>
</dbReference>
<name>A0A386H5D6_9CLOT</name>
<comment type="cofactor">
    <cofactor evidence="1">
        <name>[4Fe-4S] cluster</name>
        <dbReference type="ChEBI" id="CHEBI:49883"/>
    </cofactor>
</comment>
<reference evidence="14 15" key="1">
    <citation type="journal article" date="2019" name="Int. J. Syst. Evol. Microbiol.">
        <title>Clostridium fermenticellae sp. nov., isolated from the mud in a fermentation cellar for the production of the Chinese liquor, baijiu.</title>
        <authorList>
            <person name="Xu P.X."/>
            <person name="Chai L.J."/>
            <person name="Qiu T."/>
            <person name="Zhang X.J."/>
            <person name="Lu Z.M."/>
            <person name="Xiao C."/>
            <person name="Wang S.T."/>
            <person name="Shen C.H."/>
            <person name="Shi J.S."/>
            <person name="Xu Z.H."/>
        </authorList>
    </citation>
    <scope>NUCLEOTIDE SEQUENCE [LARGE SCALE GENOMIC DNA]</scope>
    <source>
        <strain evidence="14 15">JN500901</strain>
    </source>
</reference>
<dbReference type="InterPro" id="IPR051318">
    <property type="entry name" value="Fe-S_L-Ser"/>
</dbReference>
<evidence type="ECO:0000256" key="3">
    <source>
        <dbReference type="ARBA" id="ARBA00008636"/>
    </source>
</evidence>
<dbReference type="InterPro" id="IPR029009">
    <property type="entry name" value="ASB_dom_sf"/>
</dbReference>
<keyword evidence="6" id="KW-0004">4Fe-4S</keyword>
<dbReference type="GO" id="GO:0046872">
    <property type="term" value="F:metal ion binding"/>
    <property type="evidence" value="ECO:0007669"/>
    <property type="project" value="UniProtKB-KW"/>
</dbReference>
<keyword evidence="8" id="KW-0408">Iron</keyword>
<evidence type="ECO:0000259" key="13">
    <source>
        <dbReference type="Pfam" id="PF03313"/>
    </source>
</evidence>
<evidence type="ECO:0000256" key="6">
    <source>
        <dbReference type="ARBA" id="ARBA00022485"/>
    </source>
</evidence>
<comment type="similarity">
    <text evidence="3">Belongs to the iron-sulfur dependent L-serine dehydratase family.</text>
</comment>
<evidence type="ECO:0000313" key="14">
    <source>
        <dbReference type="EMBL" id="AYD40922.1"/>
    </source>
</evidence>
<evidence type="ECO:0000256" key="1">
    <source>
        <dbReference type="ARBA" id="ARBA00001966"/>
    </source>
</evidence>
<dbReference type="AlphaFoldDB" id="A0A386H5D6"/>
<evidence type="ECO:0000256" key="7">
    <source>
        <dbReference type="ARBA" id="ARBA00022723"/>
    </source>
</evidence>
<dbReference type="PANTHER" id="PTHR30182:SF1">
    <property type="entry name" value="L-SERINE DEHYDRATASE 1"/>
    <property type="match status" value="1"/>
</dbReference>
<keyword evidence="5" id="KW-0312">Gluconeogenesis</keyword>
<evidence type="ECO:0000256" key="4">
    <source>
        <dbReference type="ARBA" id="ARBA00012093"/>
    </source>
</evidence>
<evidence type="ECO:0000256" key="5">
    <source>
        <dbReference type="ARBA" id="ARBA00022432"/>
    </source>
</evidence>
<dbReference type="GO" id="GO:0051539">
    <property type="term" value="F:4 iron, 4 sulfur cluster binding"/>
    <property type="evidence" value="ECO:0007669"/>
    <property type="project" value="UniProtKB-KW"/>
</dbReference>
<keyword evidence="10" id="KW-0456">Lyase</keyword>
<evidence type="ECO:0000313" key="15">
    <source>
        <dbReference type="Proteomes" id="UP000266301"/>
    </source>
</evidence>
<evidence type="ECO:0000256" key="12">
    <source>
        <dbReference type="ARBA" id="ARBA00049406"/>
    </source>
</evidence>
<evidence type="ECO:0000256" key="2">
    <source>
        <dbReference type="ARBA" id="ARBA00004742"/>
    </source>
</evidence>
<dbReference type="GO" id="GO:0003941">
    <property type="term" value="F:L-serine ammonia-lyase activity"/>
    <property type="evidence" value="ECO:0007669"/>
    <property type="project" value="UniProtKB-EC"/>
</dbReference>
<dbReference type="Proteomes" id="UP000266301">
    <property type="component" value="Chromosome"/>
</dbReference>
<gene>
    <name evidence="14" type="ORF">D4Z93_10465</name>
</gene>
<dbReference type="GO" id="GO:0006094">
    <property type="term" value="P:gluconeogenesis"/>
    <property type="evidence" value="ECO:0007669"/>
    <property type="project" value="UniProtKB-KW"/>
</dbReference>
<dbReference type="PANTHER" id="PTHR30182">
    <property type="entry name" value="L-SERINE DEHYDRATASE"/>
    <property type="match status" value="1"/>
</dbReference>
<protein>
    <recommendedName>
        <fullName evidence="4">L-serine ammonia-lyase</fullName>
        <ecNumber evidence="4">4.3.1.17</ecNumber>
    </recommendedName>
    <alternativeName>
        <fullName evidence="11">L-serine deaminase</fullName>
    </alternativeName>
</protein>